<dbReference type="InterPro" id="IPR052727">
    <property type="entry name" value="Rab4/Rab5_effector"/>
</dbReference>
<accession>A0AAV0V9F0</accession>
<dbReference type="PROSITE" id="PS50178">
    <property type="entry name" value="ZF_FYVE"/>
    <property type="match status" value="1"/>
</dbReference>
<protein>
    <recommendedName>
        <fullName evidence="5">FYVE-type domain-containing protein</fullName>
    </recommendedName>
</protein>
<reference evidence="6" key="1">
    <citation type="submission" date="2022-12" db="EMBL/GenBank/DDBJ databases">
        <authorList>
            <person name="Webb A."/>
        </authorList>
    </citation>
    <scope>NUCLEOTIDE SEQUENCE</scope>
    <source>
        <strain evidence="6">Hp1</strain>
    </source>
</reference>
<organism evidence="6 7">
    <name type="scientific">Hyaloperonospora brassicae</name>
    <name type="common">Brassica downy mildew</name>
    <name type="synonym">Peronospora brassicae</name>
    <dbReference type="NCBI Taxonomy" id="162125"/>
    <lineage>
        <taxon>Eukaryota</taxon>
        <taxon>Sar</taxon>
        <taxon>Stramenopiles</taxon>
        <taxon>Oomycota</taxon>
        <taxon>Peronosporomycetes</taxon>
        <taxon>Peronosporales</taxon>
        <taxon>Peronosporaceae</taxon>
        <taxon>Hyaloperonospora</taxon>
    </lineage>
</organism>
<dbReference type="InterPro" id="IPR017455">
    <property type="entry name" value="Znf_FYVE-rel"/>
</dbReference>
<dbReference type="SMART" id="SM00064">
    <property type="entry name" value="FYVE"/>
    <property type="match status" value="1"/>
</dbReference>
<evidence type="ECO:0000313" key="7">
    <source>
        <dbReference type="Proteomes" id="UP001162031"/>
    </source>
</evidence>
<dbReference type="PANTHER" id="PTHR13510:SF44">
    <property type="entry name" value="RABENOSYN-5"/>
    <property type="match status" value="1"/>
</dbReference>
<comment type="caution">
    <text evidence="6">The sequence shown here is derived from an EMBL/GenBank/DDBJ whole genome shotgun (WGS) entry which is preliminary data.</text>
</comment>
<feature type="domain" description="FYVE-type" evidence="5">
    <location>
        <begin position="328"/>
        <end position="398"/>
    </location>
</feature>
<gene>
    <name evidence="6" type="ORF">HBR001_LOCUS9433</name>
</gene>
<evidence type="ECO:0000256" key="2">
    <source>
        <dbReference type="ARBA" id="ARBA00022771"/>
    </source>
</evidence>
<evidence type="ECO:0000313" key="6">
    <source>
        <dbReference type="EMBL" id="CAI5743349.1"/>
    </source>
</evidence>
<keyword evidence="1" id="KW-0479">Metal-binding</keyword>
<evidence type="ECO:0000259" key="5">
    <source>
        <dbReference type="PROSITE" id="PS50178"/>
    </source>
</evidence>
<dbReference type="AlphaFoldDB" id="A0AAV0V9F0"/>
<evidence type="ECO:0000256" key="1">
    <source>
        <dbReference type="ARBA" id="ARBA00022723"/>
    </source>
</evidence>
<dbReference type="InterPro" id="IPR013083">
    <property type="entry name" value="Znf_RING/FYVE/PHD"/>
</dbReference>
<keyword evidence="7" id="KW-1185">Reference proteome</keyword>
<dbReference type="PANTHER" id="PTHR13510">
    <property type="entry name" value="FYVE-FINGER-CONTAINING RAB5 EFFECTOR PROTEIN RABENOSYN-5-RELATED"/>
    <property type="match status" value="1"/>
</dbReference>
<dbReference type="InterPro" id="IPR000306">
    <property type="entry name" value="Znf_FYVE"/>
</dbReference>
<name>A0AAV0V9F0_HYABA</name>
<evidence type="ECO:0000256" key="3">
    <source>
        <dbReference type="ARBA" id="ARBA00022833"/>
    </source>
</evidence>
<dbReference type="Proteomes" id="UP001162031">
    <property type="component" value="Unassembled WGS sequence"/>
</dbReference>
<evidence type="ECO:0000256" key="4">
    <source>
        <dbReference type="PROSITE-ProRule" id="PRU00091"/>
    </source>
</evidence>
<keyword evidence="2 4" id="KW-0863">Zinc-finger</keyword>
<dbReference type="SUPFAM" id="SSF57903">
    <property type="entry name" value="FYVE/PHD zinc finger"/>
    <property type="match status" value="1"/>
</dbReference>
<proteinExistence type="predicted"/>
<sequence length="501" mass="54730">MTPPASKAFAPVSLSPSQATKLETMMTQQVQDALLARTMQLSSDNKLDAEWRHVGSLGHLKAFKIRGVDSFSSTSSWATTLKRSSRATACAVDDHCTSSSTCPLPSTLRSPRSRFNSSVCAHRSVGATIGRHDPLDPCPPLQSSRIFGRVQGNYRDIVDVHFATNSVDFVQRQKLLSPGVIDGAVLLTIRSTGSGYLGIKWLAEHTFAGKRDVCFVEMTGYTTDANGQEVGFVALASVDVPECPELTGSMKLTRVRMKRTMLVVPAEDEPATTSEVFVMAATEANESALVALAQYRLKMAVLNDISLVIDSQNIAKQKLAPPKQWVPDACRPSCSICNRKFHFVNRRRHHCRLCGDVVCKTCYVVRSVPGGVDPDEGQSGEPDICRTKFCVRCVVGLRVMDKQLGGFSRRISRTFTADTANLSDSSFAGHSSASGTSDSPVTYFKRGTNAKHILDLGQLFRISSSLNIDPELDTSDGFDDINAWARSLVLQESRSDYEIFV</sequence>
<dbReference type="Gene3D" id="3.30.40.10">
    <property type="entry name" value="Zinc/RING finger domain, C3HC4 (zinc finger)"/>
    <property type="match status" value="1"/>
</dbReference>
<dbReference type="InterPro" id="IPR011011">
    <property type="entry name" value="Znf_FYVE_PHD"/>
</dbReference>
<dbReference type="Pfam" id="PF01363">
    <property type="entry name" value="FYVE"/>
    <property type="match status" value="1"/>
</dbReference>
<dbReference type="EMBL" id="CANTFL010001488">
    <property type="protein sequence ID" value="CAI5743349.1"/>
    <property type="molecule type" value="Genomic_DNA"/>
</dbReference>
<keyword evidence="3" id="KW-0862">Zinc</keyword>
<dbReference type="GO" id="GO:0008270">
    <property type="term" value="F:zinc ion binding"/>
    <property type="evidence" value="ECO:0007669"/>
    <property type="project" value="UniProtKB-KW"/>
</dbReference>